<proteinExistence type="predicted"/>
<evidence type="ECO:0000256" key="5">
    <source>
        <dbReference type="ARBA" id="ARBA00023014"/>
    </source>
</evidence>
<gene>
    <name evidence="7" type="ORF">ENV67_08425</name>
</gene>
<dbReference type="PANTHER" id="PTHR44379:SF8">
    <property type="entry name" value="XANTHINE DEHYDROGENASE IRON-SULFUR-BINDING SUBUNIT XDHC-RELATED"/>
    <property type="match status" value="1"/>
</dbReference>
<evidence type="ECO:0000259" key="6">
    <source>
        <dbReference type="PROSITE" id="PS51085"/>
    </source>
</evidence>
<keyword evidence="4" id="KW-0408">Iron</keyword>
<evidence type="ECO:0000256" key="2">
    <source>
        <dbReference type="ARBA" id="ARBA00022723"/>
    </source>
</evidence>
<dbReference type="CDD" id="cd00207">
    <property type="entry name" value="fer2"/>
    <property type="match status" value="1"/>
</dbReference>
<feature type="domain" description="2Fe-2S ferredoxin-type" evidence="6">
    <location>
        <begin position="1"/>
        <end position="76"/>
    </location>
</feature>
<dbReference type="PANTHER" id="PTHR44379">
    <property type="entry name" value="OXIDOREDUCTASE WITH IRON-SULFUR SUBUNIT"/>
    <property type="match status" value="1"/>
</dbReference>
<protein>
    <submittedName>
        <fullName evidence="7">(2Fe-2S)-binding protein</fullName>
    </submittedName>
</protein>
<dbReference type="PROSITE" id="PS00197">
    <property type="entry name" value="2FE2S_FER_1"/>
    <property type="match status" value="1"/>
</dbReference>
<dbReference type="InterPro" id="IPR012675">
    <property type="entry name" value="Beta-grasp_dom_sf"/>
</dbReference>
<dbReference type="InterPro" id="IPR036010">
    <property type="entry name" value="2Fe-2S_ferredoxin-like_sf"/>
</dbReference>
<dbReference type="InterPro" id="IPR006058">
    <property type="entry name" value="2Fe2S_fd_BS"/>
</dbReference>
<keyword evidence="1" id="KW-0001">2Fe-2S</keyword>
<dbReference type="GO" id="GO:0051537">
    <property type="term" value="F:2 iron, 2 sulfur cluster binding"/>
    <property type="evidence" value="ECO:0007669"/>
    <property type="project" value="UniProtKB-KW"/>
</dbReference>
<name>A0A7C4Y6Y4_UNCW3</name>
<keyword evidence="5" id="KW-0411">Iron-sulfur</keyword>
<reference evidence="7" key="1">
    <citation type="journal article" date="2020" name="mSystems">
        <title>Genome- and Community-Level Interaction Insights into Carbon Utilization and Element Cycling Functions of Hydrothermarchaeota in Hydrothermal Sediment.</title>
        <authorList>
            <person name="Zhou Z."/>
            <person name="Liu Y."/>
            <person name="Xu W."/>
            <person name="Pan J."/>
            <person name="Luo Z.H."/>
            <person name="Li M."/>
        </authorList>
    </citation>
    <scope>NUCLEOTIDE SEQUENCE [LARGE SCALE GENOMIC DNA]</scope>
    <source>
        <strain evidence="7">SpSt-780</strain>
    </source>
</reference>
<evidence type="ECO:0000256" key="1">
    <source>
        <dbReference type="ARBA" id="ARBA00022714"/>
    </source>
</evidence>
<dbReference type="PROSITE" id="PS51085">
    <property type="entry name" value="2FE2S_FER_2"/>
    <property type="match status" value="1"/>
</dbReference>
<dbReference type="InterPro" id="IPR036884">
    <property type="entry name" value="2Fe-2S-bd_dom_sf"/>
</dbReference>
<organism evidence="7">
    <name type="scientific">candidate division WOR-3 bacterium</name>
    <dbReference type="NCBI Taxonomy" id="2052148"/>
    <lineage>
        <taxon>Bacteria</taxon>
        <taxon>Bacteria division WOR-3</taxon>
    </lineage>
</organism>
<evidence type="ECO:0000256" key="4">
    <source>
        <dbReference type="ARBA" id="ARBA00023004"/>
    </source>
</evidence>
<dbReference type="SUPFAM" id="SSF47741">
    <property type="entry name" value="CO dehydrogenase ISP C-domain like"/>
    <property type="match status" value="1"/>
</dbReference>
<keyword evidence="3" id="KW-0560">Oxidoreductase</keyword>
<dbReference type="Pfam" id="PF00111">
    <property type="entry name" value="Fer2"/>
    <property type="match status" value="1"/>
</dbReference>
<keyword evidence="2" id="KW-0479">Metal-binding</keyword>
<comment type="caution">
    <text evidence="7">The sequence shown here is derived from an EMBL/GenBank/DDBJ whole genome shotgun (WGS) entry which is preliminary data.</text>
</comment>
<dbReference type="Gene3D" id="1.10.150.120">
    <property type="entry name" value="[2Fe-2S]-binding domain"/>
    <property type="match status" value="1"/>
</dbReference>
<dbReference type="InterPro" id="IPR051452">
    <property type="entry name" value="Diverse_Oxidoreductases"/>
</dbReference>
<dbReference type="InterPro" id="IPR002888">
    <property type="entry name" value="2Fe-2S-bd"/>
</dbReference>
<accession>A0A7C4Y6Y4</accession>
<dbReference type="InterPro" id="IPR001041">
    <property type="entry name" value="2Fe-2S_ferredoxin-type"/>
</dbReference>
<evidence type="ECO:0000256" key="3">
    <source>
        <dbReference type="ARBA" id="ARBA00023002"/>
    </source>
</evidence>
<dbReference type="GO" id="GO:0046872">
    <property type="term" value="F:metal ion binding"/>
    <property type="evidence" value="ECO:0007669"/>
    <property type="project" value="UniProtKB-KW"/>
</dbReference>
<sequence>MEGEFIINGKRKVIQFENDDLLLDVLRNNGYKEVKCGCREGTCGSCVVILDEKLVNSCQVFAATATGKKIITSKGLGDIKNPHKIHKALVDAGAVQCGFCTPGMVLAIYYLLKEEKNPDEEKIKEYLDGNLCRCTGYEKIIEAVKSIIEGKYG</sequence>
<dbReference type="AlphaFoldDB" id="A0A7C4Y6Y4"/>
<dbReference type="Pfam" id="PF01799">
    <property type="entry name" value="Fer2_2"/>
    <property type="match status" value="1"/>
</dbReference>
<dbReference type="EMBL" id="DTHG01000102">
    <property type="protein sequence ID" value="HGW92543.1"/>
    <property type="molecule type" value="Genomic_DNA"/>
</dbReference>
<dbReference type="Gene3D" id="3.10.20.30">
    <property type="match status" value="1"/>
</dbReference>
<dbReference type="SUPFAM" id="SSF54292">
    <property type="entry name" value="2Fe-2S ferredoxin-like"/>
    <property type="match status" value="1"/>
</dbReference>
<dbReference type="GO" id="GO:0016491">
    <property type="term" value="F:oxidoreductase activity"/>
    <property type="evidence" value="ECO:0007669"/>
    <property type="project" value="UniProtKB-KW"/>
</dbReference>
<evidence type="ECO:0000313" key="7">
    <source>
        <dbReference type="EMBL" id="HGW92543.1"/>
    </source>
</evidence>